<reference evidence="1" key="1">
    <citation type="submission" date="2022-02" db="EMBL/GenBank/DDBJ databases">
        <title>Plant Genome Project.</title>
        <authorList>
            <person name="Zhang R.-G."/>
        </authorList>
    </citation>
    <scope>NUCLEOTIDE SEQUENCE</scope>
    <source>
        <strain evidence="1">AT1</strain>
    </source>
</reference>
<evidence type="ECO:0000313" key="2">
    <source>
        <dbReference type="Proteomes" id="UP001062846"/>
    </source>
</evidence>
<accession>A0ACC0NKZ8</accession>
<keyword evidence="2" id="KW-1185">Reference proteome</keyword>
<proteinExistence type="predicted"/>
<comment type="caution">
    <text evidence="1">The sequence shown here is derived from an EMBL/GenBank/DDBJ whole genome shotgun (WGS) entry which is preliminary data.</text>
</comment>
<protein>
    <submittedName>
        <fullName evidence="1">Uncharacterized protein</fullName>
    </submittedName>
</protein>
<name>A0ACC0NKZ8_RHOML</name>
<gene>
    <name evidence="1" type="ORF">RHMOL_Rhmol05G0002800</name>
</gene>
<dbReference type="EMBL" id="CM046392">
    <property type="protein sequence ID" value="KAI8553273.1"/>
    <property type="molecule type" value="Genomic_DNA"/>
</dbReference>
<organism evidence="1 2">
    <name type="scientific">Rhododendron molle</name>
    <name type="common">Chinese azalea</name>
    <name type="synonym">Azalea mollis</name>
    <dbReference type="NCBI Taxonomy" id="49168"/>
    <lineage>
        <taxon>Eukaryota</taxon>
        <taxon>Viridiplantae</taxon>
        <taxon>Streptophyta</taxon>
        <taxon>Embryophyta</taxon>
        <taxon>Tracheophyta</taxon>
        <taxon>Spermatophyta</taxon>
        <taxon>Magnoliopsida</taxon>
        <taxon>eudicotyledons</taxon>
        <taxon>Gunneridae</taxon>
        <taxon>Pentapetalae</taxon>
        <taxon>asterids</taxon>
        <taxon>Ericales</taxon>
        <taxon>Ericaceae</taxon>
        <taxon>Ericoideae</taxon>
        <taxon>Rhodoreae</taxon>
        <taxon>Rhododendron</taxon>
    </lineage>
</organism>
<dbReference type="Proteomes" id="UP001062846">
    <property type="component" value="Chromosome 5"/>
</dbReference>
<evidence type="ECO:0000313" key="1">
    <source>
        <dbReference type="EMBL" id="KAI8553273.1"/>
    </source>
</evidence>
<sequence length="1275" mass="141499">MEGLDMHESDDFCSSILSRYSSSTEEHHQHLCAVIGAMSQELKDQKLPLTPVAYFGATCSSLDRLSSETEPPAHVLDSLLTLLSMVLPRVSSAILKKKTEYVSGVVVGVLRSKSITPGAAASGMKCVSHLLVIGEKFSWPDVSPLYKVLIDHVTDDHPKVRRQAHMCLRDALYSFQGTGVLAPASEAITNILKRLVLLAGGSNANASEGPKGAQEILYVLDALKDCLPLLSLKFSTSILTYFKSLVELRQPVVSRRITNSLNALCLHPNSEVSPEVLLDLLCALGLSISANEMSADDMTFTARLLDVGMSKIYTLNRKICIVKLPLVFTALGDVLAFEHEEALFAAKEAFKNLINACIDESLIKQGVDQIMTWANVDARKSGPTIIEKVCATIESLFDYRYAAVWDISFLVASTMFDKLGGYSSYLLKGTLNNLADMQKLPDEDFPYRKQLHECIGSALGAMGPETFLSIVPLKLKDGDLSEANVWLFPILKQYTVGAHLDFFTESILAMVDILRKKSQVLEREGRIYSSRSVDGLVYSLWSLLPSFCNYPVDTAESFKDLKEALCRNLQEQPDIRGIICSSLQILIHQNKSIVEGKGDPSAIEASIPRQQAMARYTPQVAADNLEVLKKSACELLSLLSKIFMETSKDVGGCLQITISELASIAEKKFVSRLFANRMTRLLKVTEEASKAENSRSSNLMQIDNSSNESSLSLVRAQLFDLAVSLLPGLDAKEIDLLFVAIKPALKDVEGLVQKKAYKVLSVILKNSDEFLATRLKELLNVMIEVLPSCHFSAKRYRLDCLYFIIVHVTKDDSEQGPRDIISSFLIEIVLALKEANKKTRNRAYDMLVQIGHACGDEEKGGKKENLHQFFNMVAGGLAGETPHMISAAVKGLARLAYEFSDLVSAAYNVLPSTFLLLQRKNREIVKASLGLMKVLVANSQAEGLQLHLSSMVEGLLKWQDTKSHFKAKIRLLLEMLIKKCGLDAVKAVMPEEHMKLLTNIRKIKERKERRVASKSEESKSRQSEATTSRQSRWNHTKIFSDFGDDETDGDADYKDTKTSSGRLSKGSTLLTSKALSLRSKRSRKAAKSLPEDLFDQLEDEPLDLLDRQKTRSALRSSEHLKRKPDSDDEPEIDSEGRLIIHEGGKKKLKREMSPDPDSDARTQASTRLSANSSQIAQKRRKTSDGGWAYMGSEYGSKKASGDVKRKGKLEPYAYWPLDRKMMSRRPEQRAAARKGMANVVKLTKKFEGKSVSSALSLKGMKFKKAKKKGSQKKSR</sequence>